<organism evidence="1 2">
    <name type="scientific">Pectinatus haikarae</name>
    <dbReference type="NCBI Taxonomy" id="349096"/>
    <lineage>
        <taxon>Bacteria</taxon>
        <taxon>Bacillati</taxon>
        <taxon>Bacillota</taxon>
        <taxon>Negativicutes</taxon>
        <taxon>Selenomonadales</taxon>
        <taxon>Selenomonadaceae</taxon>
        <taxon>Pectinatus</taxon>
    </lineage>
</organism>
<proteinExistence type="predicted"/>
<evidence type="ECO:0000313" key="2">
    <source>
        <dbReference type="Proteomes" id="UP001239167"/>
    </source>
</evidence>
<dbReference type="EMBL" id="JAUSUE010000013">
    <property type="protein sequence ID" value="MDQ0204161.1"/>
    <property type="molecule type" value="Genomic_DNA"/>
</dbReference>
<evidence type="ECO:0000313" key="1">
    <source>
        <dbReference type="EMBL" id="MDQ0204161.1"/>
    </source>
</evidence>
<name>A0ABT9Y8V5_9FIRM</name>
<sequence>MRRSENTSAVFLLSFKMQKALPHDKWKCFLHRPTGKIIIVGTALLFKFSPVLVKEKGIPQLSNLKNRHSLHSPLIAAETIRAA</sequence>
<reference evidence="1 2" key="1">
    <citation type="submission" date="2023-07" db="EMBL/GenBank/DDBJ databases">
        <title>Genomic Encyclopedia of Type Strains, Phase IV (KMG-IV): sequencing the most valuable type-strain genomes for metagenomic binning, comparative biology and taxonomic classification.</title>
        <authorList>
            <person name="Goeker M."/>
        </authorList>
    </citation>
    <scope>NUCLEOTIDE SEQUENCE [LARGE SCALE GENOMIC DNA]</scope>
    <source>
        <strain evidence="1 2">DSM 16980</strain>
    </source>
</reference>
<comment type="caution">
    <text evidence="1">The sequence shown here is derived from an EMBL/GenBank/DDBJ whole genome shotgun (WGS) entry which is preliminary data.</text>
</comment>
<dbReference type="RefSeq" id="WP_307224381.1">
    <property type="nucleotide sequence ID" value="NZ_CP116940.1"/>
</dbReference>
<keyword evidence="2" id="KW-1185">Reference proteome</keyword>
<dbReference type="Proteomes" id="UP001239167">
    <property type="component" value="Unassembled WGS sequence"/>
</dbReference>
<gene>
    <name evidence="1" type="ORF">J2S01_001886</name>
</gene>
<accession>A0ABT9Y8V5</accession>
<protein>
    <submittedName>
        <fullName evidence="1">Uncharacterized protein</fullName>
    </submittedName>
</protein>